<reference evidence="1" key="1">
    <citation type="submission" date="2021-06" db="EMBL/GenBank/DDBJ databases">
        <authorList>
            <person name="Kallberg Y."/>
            <person name="Tangrot J."/>
            <person name="Rosling A."/>
        </authorList>
    </citation>
    <scope>NUCLEOTIDE SEQUENCE</scope>
    <source>
        <strain evidence="1">CL356</strain>
    </source>
</reference>
<organism evidence="1 2">
    <name type="scientific">Acaulospora colombiana</name>
    <dbReference type="NCBI Taxonomy" id="27376"/>
    <lineage>
        <taxon>Eukaryota</taxon>
        <taxon>Fungi</taxon>
        <taxon>Fungi incertae sedis</taxon>
        <taxon>Mucoromycota</taxon>
        <taxon>Glomeromycotina</taxon>
        <taxon>Glomeromycetes</taxon>
        <taxon>Diversisporales</taxon>
        <taxon>Acaulosporaceae</taxon>
        <taxon>Acaulospora</taxon>
    </lineage>
</organism>
<sequence length="64" mass="7515">MIHRVIFGLGERTDERMAKDVRRNEETNCPNARLPLAIRSMEGTELRFRVEIHATRELLNQEHG</sequence>
<comment type="caution">
    <text evidence="1">The sequence shown here is derived from an EMBL/GenBank/DDBJ whole genome shotgun (WGS) entry which is preliminary data.</text>
</comment>
<name>A0ACA9KS34_9GLOM</name>
<evidence type="ECO:0000313" key="1">
    <source>
        <dbReference type="EMBL" id="CAG8490443.1"/>
    </source>
</evidence>
<evidence type="ECO:0000313" key="2">
    <source>
        <dbReference type="Proteomes" id="UP000789525"/>
    </source>
</evidence>
<accession>A0ACA9KS34</accession>
<protein>
    <submittedName>
        <fullName evidence="1">29_t:CDS:1</fullName>
    </submittedName>
</protein>
<dbReference type="Proteomes" id="UP000789525">
    <property type="component" value="Unassembled WGS sequence"/>
</dbReference>
<dbReference type="EMBL" id="CAJVPT010003014">
    <property type="protein sequence ID" value="CAG8490443.1"/>
    <property type="molecule type" value="Genomic_DNA"/>
</dbReference>
<gene>
    <name evidence="1" type="ORF">ACOLOM_LOCUS2355</name>
</gene>
<keyword evidence="2" id="KW-1185">Reference proteome</keyword>
<proteinExistence type="predicted"/>